<dbReference type="PROSITE" id="PS01124">
    <property type="entry name" value="HTH_ARAC_FAMILY_2"/>
    <property type="match status" value="1"/>
</dbReference>
<dbReference type="InterPro" id="IPR036097">
    <property type="entry name" value="HisK_dim/P_sf"/>
</dbReference>
<evidence type="ECO:0000256" key="1">
    <source>
        <dbReference type="ARBA" id="ARBA00000085"/>
    </source>
</evidence>
<dbReference type="Pfam" id="PF07495">
    <property type="entry name" value="Y_Y_Y"/>
    <property type="match status" value="1"/>
</dbReference>
<dbReference type="SUPFAM" id="SSF46689">
    <property type="entry name" value="Homeodomain-like"/>
    <property type="match status" value="1"/>
</dbReference>
<dbReference type="PROSITE" id="PS50109">
    <property type="entry name" value="HIS_KIN"/>
    <property type="match status" value="1"/>
</dbReference>
<dbReference type="PROSITE" id="PS00041">
    <property type="entry name" value="HTH_ARAC_FAMILY_1"/>
    <property type="match status" value="1"/>
</dbReference>
<dbReference type="InterPro" id="IPR015943">
    <property type="entry name" value="WD40/YVTN_repeat-like_dom_sf"/>
</dbReference>
<dbReference type="SUPFAM" id="SSF47384">
    <property type="entry name" value="Homodimeric domain of signal transducing histidine kinase"/>
    <property type="match status" value="1"/>
</dbReference>
<dbReference type="RefSeq" id="WP_188244435.1">
    <property type="nucleotide sequence ID" value="NZ_JABTCF010000009.1"/>
</dbReference>
<evidence type="ECO:0000256" key="5">
    <source>
        <dbReference type="ARBA" id="ARBA00023125"/>
    </source>
</evidence>
<evidence type="ECO:0000256" key="7">
    <source>
        <dbReference type="PROSITE-ProRule" id="PRU00169"/>
    </source>
</evidence>
<feature type="domain" description="Histidine kinase" evidence="10">
    <location>
        <begin position="851"/>
        <end position="1074"/>
    </location>
</feature>
<evidence type="ECO:0000259" key="10">
    <source>
        <dbReference type="PROSITE" id="PS50109"/>
    </source>
</evidence>
<evidence type="ECO:0000259" key="11">
    <source>
        <dbReference type="PROSITE" id="PS50110"/>
    </source>
</evidence>
<evidence type="ECO:0000256" key="8">
    <source>
        <dbReference type="SAM" id="SignalP"/>
    </source>
</evidence>
<feature type="signal peptide" evidence="8">
    <location>
        <begin position="1"/>
        <end position="26"/>
    </location>
</feature>
<dbReference type="InterPro" id="IPR005467">
    <property type="entry name" value="His_kinase_dom"/>
</dbReference>
<dbReference type="PANTHER" id="PTHR43547">
    <property type="entry name" value="TWO-COMPONENT HISTIDINE KINASE"/>
    <property type="match status" value="1"/>
</dbReference>
<dbReference type="InterPro" id="IPR018060">
    <property type="entry name" value="HTH_AraC"/>
</dbReference>
<evidence type="ECO:0000313" key="13">
    <source>
        <dbReference type="Proteomes" id="UP001166021"/>
    </source>
</evidence>
<evidence type="ECO:0000256" key="3">
    <source>
        <dbReference type="ARBA" id="ARBA00022553"/>
    </source>
</evidence>
<dbReference type="SMART" id="SM00342">
    <property type="entry name" value="HTH_ARAC"/>
    <property type="match status" value="1"/>
</dbReference>
<proteinExistence type="predicted"/>
<keyword evidence="8" id="KW-0732">Signal</keyword>
<accession>A0ABR7V4S7</accession>
<name>A0ABR7V4S7_9FLAO</name>
<dbReference type="PRINTS" id="PR00344">
    <property type="entry name" value="BCTRLSENSOR"/>
</dbReference>
<dbReference type="InterPro" id="IPR003594">
    <property type="entry name" value="HATPase_dom"/>
</dbReference>
<keyword evidence="13" id="KW-1185">Reference proteome</keyword>
<keyword evidence="6" id="KW-0804">Transcription</keyword>
<evidence type="ECO:0000256" key="2">
    <source>
        <dbReference type="ARBA" id="ARBA00012438"/>
    </source>
</evidence>
<dbReference type="Pfam" id="PF12833">
    <property type="entry name" value="HTH_18"/>
    <property type="match status" value="1"/>
</dbReference>
<dbReference type="Gene3D" id="1.10.287.130">
    <property type="match status" value="1"/>
</dbReference>
<dbReference type="Pfam" id="PF07494">
    <property type="entry name" value="Reg_prop"/>
    <property type="match status" value="3"/>
</dbReference>
<evidence type="ECO:0000256" key="6">
    <source>
        <dbReference type="ARBA" id="ARBA00023163"/>
    </source>
</evidence>
<dbReference type="Gene3D" id="2.130.10.10">
    <property type="entry name" value="YVTN repeat-like/Quinoprotein amine dehydrogenase"/>
    <property type="match status" value="2"/>
</dbReference>
<gene>
    <name evidence="12" type="ORF">HPE56_14305</name>
</gene>
<dbReference type="EMBL" id="JABTCF010000009">
    <property type="protein sequence ID" value="MBD0778969.1"/>
    <property type="molecule type" value="Genomic_DNA"/>
</dbReference>
<evidence type="ECO:0000256" key="4">
    <source>
        <dbReference type="ARBA" id="ARBA00023015"/>
    </source>
</evidence>
<dbReference type="InterPro" id="IPR001789">
    <property type="entry name" value="Sig_transdc_resp-reg_receiver"/>
</dbReference>
<dbReference type="Gene3D" id="1.10.10.60">
    <property type="entry name" value="Homeodomain-like"/>
    <property type="match status" value="1"/>
</dbReference>
<keyword evidence="3 7" id="KW-0597">Phosphoprotein</keyword>
<evidence type="ECO:0000259" key="9">
    <source>
        <dbReference type="PROSITE" id="PS01124"/>
    </source>
</evidence>
<dbReference type="Gene3D" id="2.60.40.10">
    <property type="entry name" value="Immunoglobulins"/>
    <property type="match status" value="1"/>
</dbReference>
<dbReference type="CDD" id="cd00082">
    <property type="entry name" value="HisKA"/>
    <property type="match status" value="1"/>
</dbReference>
<dbReference type="Pfam" id="PF02518">
    <property type="entry name" value="HATPase_c"/>
    <property type="match status" value="1"/>
</dbReference>
<dbReference type="Gene3D" id="3.30.565.10">
    <property type="entry name" value="Histidine kinase-like ATPase, C-terminal domain"/>
    <property type="match status" value="1"/>
</dbReference>
<dbReference type="InterPro" id="IPR009057">
    <property type="entry name" value="Homeodomain-like_sf"/>
</dbReference>
<dbReference type="SUPFAM" id="SSF55874">
    <property type="entry name" value="ATPase domain of HSP90 chaperone/DNA topoisomerase II/histidine kinase"/>
    <property type="match status" value="1"/>
</dbReference>
<dbReference type="SUPFAM" id="SSF63829">
    <property type="entry name" value="Calcium-dependent phosphotriesterase"/>
    <property type="match status" value="2"/>
</dbReference>
<dbReference type="InterPro" id="IPR013783">
    <property type="entry name" value="Ig-like_fold"/>
</dbReference>
<dbReference type="SUPFAM" id="SSF50998">
    <property type="entry name" value="Quinoprotein alcohol dehydrogenase-like"/>
    <property type="match status" value="1"/>
</dbReference>
<sequence>MRTVSSLKVPICNFLLLLLPYCCVFSQETNAPQIRFYTLEDGLSQVSSNDLLLDSSGFVWIATQDGLNKFDGNKFEQYKYDKKDSLTLSGNLTNKLLEDSDGKIWVGTIGNGLNFYDPKLEVFHRIELEASPHVNEIISGLAEDDRKNIWVASRLSGLYKLGYTSNGNLVQDHFLEKEISGLLIDDKNTLWVGDTQGYIYKIDPTSEIKSNARPITQVQGNAQAFYPTENQLLIGGDFGLHIHDIANQQTEIYDLSSGMELPTKHVLAFLKNDGQSVWIGTGNGIYLFDWVNQRILKKILYSEDKTNGLSNGTVQALLKISKNQILVGTANYPNLIDLAAPPFKNISKNQRGDHLLNDNVIFSIYKENDDLWVGTSDGGLNLIRKGRPYYFKFNKNTPNGFTGTVVRAIVKDDTNQRLWIATTRGINMIDLKTFNPHNPKFVVFQYDPGNDNSINGDFLKDLVLDHNNNLWGATYGHGIFRLEYSDETNFKIFRYKNKVSDKNSLYNDFSDCITVDKENNLWIGTQSGLSRLSFDNVDYQNPVFTNFSKKENDPSSLVHNSVYDILIDKKDRIWLGTRSGFSQYLGNGKFKSWTQQKQFSNDVVYSIQHDQNGDLWLGTNDGLIKYNPDSDSFKQFNIEDGIQSKEFDIHARFIDPNGTIYFGGIGGVTYFHPNDLKEIDKPQHLYFSDLLVKGKTVKIKKEVNAILNQGLKETTHLKFKHNEFPFFLQFSSIDYRINKNVEYGYKLLPTDTEWIFLKEPEIQFLNHPAGNYTLLVNGFSRGKEWAQAPLQMNLDILPPWWATWWAYIVYIGIAVAFADRFYRFQLSKRMAVAESTRLKELNEFKNSLYDNITHEFRTPLTVILGMADTLDTNVKHKSFEGAEKSLEMIRRNGNNLLHLVNELLDLAKIESGNMELNLVQTDVIPFVKYLSESFHSLAQSKHINLTVYSEIETLEMDIDVNKVASIISNLLSNAIKFTPAHGKIVVHLNKSKITDNELFTIKVQDNGLGLAKDDMAHLFDRFYQVNNESMYKQEGTGIGLSLTKEFVELMNGTIGVESTLGKGSTFSVQLPITNAATKTDDANITIAAPLKIPFPNQKEQIDLSEKSSEFPLVLIIEDNDDVAHYLETCLKSNYQTIHAKNGDAGIKMAMERIPNIIISDVMMPGKDGYEVCATLKADERTDHIPIILLTAKVTTKDRLTGLTHGADAYLAKPFIREELFTRLDQLILVRKKLIGKLEKNGLASLLKDKVKNPQTKFLQHVIKIIHEHLDDTNFGPAQLAQEIHLSESQTYRKLKAITDRSTAVFIRSVRLQKAKELIETTDKTISEIAYETGFNDPSWFSRAFKEEFGITPSDFNK</sequence>
<dbReference type="SMART" id="SM00448">
    <property type="entry name" value="REC"/>
    <property type="match status" value="1"/>
</dbReference>
<protein>
    <recommendedName>
        <fullName evidence="2">histidine kinase</fullName>
        <ecNumber evidence="2">2.7.13.3</ecNumber>
    </recommendedName>
</protein>
<dbReference type="PROSITE" id="PS50110">
    <property type="entry name" value="RESPONSE_REGULATORY"/>
    <property type="match status" value="1"/>
</dbReference>
<dbReference type="SMART" id="SM00387">
    <property type="entry name" value="HATPase_c"/>
    <property type="match status" value="1"/>
</dbReference>
<feature type="chain" id="PRO_5045125473" description="histidine kinase" evidence="8">
    <location>
        <begin position="27"/>
        <end position="1357"/>
    </location>
</feature>
<dbReference type="Pfam" id="PF00072">
    <property type="entry name" value="Response_reg"/>
    <property type="match status" value="1"/>
</dbReference>
<dbReference type="SUPFAM" id="SSF52172">
    <property type="entry name" value="CheY-like"/>
    <property type="match status" value="1"/>
</dbReference>
<reference evidence="12" key="1">
    <citation type="submission" date="2020-05" db="EMBL/GenBank/DDBJ databases">
        <title>The draft genome sequence of Maribacter sp. ANRC-HE7.</title>
        <authorList>
            <person name="Mu L."/>
        </authorList>
    </citation>
    <scope>NUCLEOTIDE SEQUENCE</scope>
    <source>
        <strain evidence="12">ANRC-HE7</strain>
    </source>
</reference>
<dbReference type="InterPro" id="IPR003661">
    <property type="entry name" value="HisK_dim/P_dom"/>
</dbReference>
<dbReference type="Gene3D" id="3.40.50.2300">
    <property type="match status" value="1"/>
</dbReference>
<dbReference type="InterPro" id="IPR018062">
    <property type="entry name" value="HTH_AraC-typ_CS"/>
</dbReference>
<feature type="domain" description="Response regulatory" evidence="11">
    <location>
        <begin position="1112"/>
        <end position="1227"/>
    </location>
</feature>
<dbReference type="Proteomes" id="UP001166021">
    <property type="component" value="Unassembled WGS sequence"/>
</dbReference>
<dbReference type="InterPro" id="IPR011123">
    <property type="entry name" value="Y_Y_Y"/>
</dbReference>
<dbReference type="CDD" id="cd16922">
    <property type="entry name" value="HATPase_EvgS-ArcB-TorS-like"/>
    <property type="match status" value="1"/>
</dbReference>
<comment type="catalytic activity">
    <reaction evidence="1">
        <text>ATP + protein L-histidine = ADP + protein N-phospho-L-histidine.</text>
        <dbReference type="EC" id="2.7.13.3"/>
    </reaction>
</comment>
<dbReference type="PANTHER" id="PTHR43547:SF2">
    <property type="entry name" value="HYBRID SIGNAL TRANSDUCTION HISTIDINE KINASE C"/>
    <property type="match status" value="1"/>
</dbReference>
<comment type="caution">
    <text evidence="12">The sequence shown here is derived from an EMBL/GenBank/DDBJ whole genome shotgun (WGS) entry which is preliminary data.</text>
</comment>
<dbReference type="InterPro" id="IPR036890">
    <property type="entry name" value="HATPase_C_sf"/>
</dbReference>
<organism evidence="12 13">
    <name type="scientific">Maribacter aquimaris</name>
    <dbReference type="NCBI Taxonomy" id="2737171"/>
    <lineage>
        <taxon>Bacteria</taxon>
        <taxon>Pseudomonadati</taxon>
        <taxon>Bacteroidota</taxon>
        <taxon>Flavobacteriia</taxon>
        <taxon>Flavobacteriales</taxon>
        <taxon>Flavobacteriaceae</taxon>
        <taxon>Maribacter</taxon>
    </lineage>
</organism>
<dbReference type="InterPro" id="IPR011006">
    <property type="entry name" value="CheY-like_superfamily"/>
</dbReference>
<dbReference type="SMART" id="SM00388">
    <property type="entry name" value="HisKA"/>
    <property type="match status" value="1"/>
</dbReference>
<keyword evidence="4" id="KW-0805">Transcription regulation</keyword>
<dbReference type="EC" id="2.7.13.3" evidence="2"/>
<dbReference type="InterPro" id="IPR011110">
    <property type="entry name" value="Reg_prop"/>
</dbReference>
<feature type="domain" description="HTH araC/xylS-type" evidence="9">
    <location>
        <begin position="1259"/>
        <end position="1357"/>
    </location>
</feature>
<dbReference type="InterPro" id="IPR011047">
    <property type="entry name" value="Quinoprotein_ADH-like_sf"/>
</dbReference>
<feature type="modified residue" description="4-aspartylphosphate" evidence="7">
    <location>
        <position position="1160"/>
    </location>
</feature>
<dbReference type="Pfam" id="PF00512">
    <property type="entry name" value="HisKA"/>
    <property type="match status" value="1"/>
</dbReference>
<keyword evidence="5" id="KW-0238">DNA-binding</keyword>
<dbReference type="CDD" id="cd17574">
    <property type="entry name" value="REC_OmpR"/>
    <property type="match status" value="1"/>
</dbReference>
<dbReference type="InterPro" id="IPR004358">
    <property type="entry name" value="Sig_transdc_His_kin-like_C"/>
</dbReference>
<evidence type="ECO:0000313" key="12">
    <source>
        <dbReference type="EMBL" id="MBD0778969.1"/>
    </source>
</evidence>